<dbReference type="Pfam" id="PF00083">
    <property type="entry name" value="Sugar_tr"/>
    <property type="match status" value="1"/>
</dbReference>
<feature type="transmembrane region" description="Helical" evidence="5">
    <location>
        <begin position="325"/>
        <end position="347"/>
    </location>
</feature>
<evidence type="ECO:0000259" key="6">
    <source>
        <dbReference type="PROSITE" id="PS50850"/>
    </source>
</evidence>
<sequence length="510" mass="56585">MDKHDIISEIGQFSFYQRIIALTILFTNIPAAFSMMMMAFGGTIPDWTCTVSDETLLDLNTTNVCLTNGTECNRIYLTEMETVINEWDLVCDKRWVGFTITSIQMAGVLVGSLVAGYISDVFGRKKTLYGSQLVLFVMNVINIFSPSWQVFAGLRFVIGLALGGIMTVNFPLAMEFVGPRWRSILGAIPAFSLGCALIPLVLWIIPQWYYFEVSCAVLSLISLVGWFYVPESIRWLAVKGKTDEAEQIISNIARRNKKPIPDMKVLRVIYEEEIFHSKGKSYSYLDLFRTKEMAKRTLILSVAWMSQSMTFFCVALGVQNLAGNLFLNMFLLTIVEMPSHLIVLVSANTLGRRWSVAGFYYATGLLGLGAAFATLYAPESSRGSIVNACAMLANLCVGTSWTVMMVFTTEQYPTVIRNLGYGASNMMARLGAIFSSQIVALAADGAYIPYVIITVLMFLSGSLVLTLGETRGTALLDSLQNSKKKEETITSTKQLPHGEMCMEPVISYRP</sequence>
<evidence type="ECO:0000256" key="2">
    <source>
        <dbReference type="ARBA" id="ARBA00022692"/>
    </source>
</evidence>
<feature type="transmembrane region" description="Helical" evidence="5">
    <location>
        <begin position="127"/>
        <end position="144"/>
    </location>
</feature>
<dbReference type="EMBL" id="JAZGQO010000004">
    <property type="protein sequence ID" value="KAK6187905.1"/>
    <property type="molecule type" value="Genomic_DNA"/>
</dbReference>
<feature type="transmembrane region" description="Helical" evidence="5">
    <location>
        <begin position="184"/>
        <end position="205"/>
    </location>
</feature>
<evidence type="ECO:0000313" key="7">
    <source>
        <dbReference type="EMBL" id="KAK6187905.1"/>
    </source>
</evidence>
<protein>
    <recommendedName>
        <fullName evidence="6">Major facilitator superfamily (MFS) profile domain-containing protein</fullName>
    </recommendedName>
</protein>
<evidence type="ECO:0000256" key="4">
    <source>
        <dbReference type="ARBA" id="ARBA00023136"/>
    </source>
</evidence>
<dbReference type="SUPFAM" id="SSF103473">
    <property type="entry name" value="MFS general substrate transporter"/>
    <property type="match status" value="1"/>
</dbReference>
<proteinExistence type="predicted"/>
<feature type="transmembrane region" description="Helical" evidence="5">
    <location>
        <begin position="20"/>
        <end position="40"/>
    </location>
</feature>
<dbReference type="PANTHER" id="PTHR24064">
    <property type="entry name" value="SOLUTE CARRIER FAMILY 22 MEMBER"/>
    <property type="match status" value="1"/>
</dbReference>
<organism evidence="7 8">
    <name type="scientific">Patella caerulea</name>
    <name type="common">Rayed Mediterranean limpet</name>
    <dbReference type="NCBI Taxonomy" id="87958"/>
    <lineage>
        <taxon>Eukaryota</taxon>
        <taxon>Metazoa</taxon>
        <taxon>Spiralia</taxon>
        <taxon>Lophotrochozoa</taxon>
        <taxon>Mollusca</taxon>
        <taxon>Gastropoda</taxon>
        <taxon>Patellogastropoda</taxon>
        <taxon>Patelloidea</taxon>
        <taxon>Patellidae</taxon>
        <taxon>Patella</taxon>
    </lineage>
</organism>
<dbReference type="InterPro" id="IPR005828">
    <property type="entry name" value="MFS_sugar_transport-like"/>
</dbReference>
<keyword evidence="3 5" id="KW-1133">Transmembrane helix</keyword>
<evidence type="ECO:0000256" key="5">
    <source>
        <dbReference type="SAM" id="Phobius"/>
    </source>
</evidence>
<dbReference type="GO" id="GO:0016020">
    <property type="term" value="C:membrane"/>
    <property type="evidence" value="ECO:0007669"/>
    <property type="project" value="UniProtKB-SubCell"/>
</dbReference>
<keyword evidence="2 5" id="KW-0812">Transmembrane</keyword>
<keyword evidence="4 5" id="KW-0472">Membrane</keyword>
<keyword evidence="8" id="KW-1185">Reference proteome</keyword>
<feature type="transmembrane region" description="Helical" evidence="5">
    <location>
        <begin position="419"/>
        <end position="441"/>
    </location>
</feature>
<reference evidence="7 8" key="1">
    <citation type="submission" date="2024-01" db="EMBL/GenBank/DDBJ databases">
        <title>The genome of the rayed Mediterranean limpet Patella caerulea (Linnaeus, 1758).</title>
        <authorList>
            <person name="Anh-Thu Weber A."/>
            <person name="Halstead-Nussloch G."/>
        </authorList>
    </citation>
    <scope>NUCLEOTIDE SEQUENCE [LARGE SCALE GENOMIC DNA]</scope>
    <source>
        <strain evidence="7">AATW-2023a</strain>
        <tissue evidence="7">Whole specimen</tissue>
    </source>
</reference>
<dbReference type="InterPro" id="IPR005829">
    <property type="entry name" value="Sugar_transporter_CS"/>
</dbReference>
<dbReference type="GO" id="GO:0022857">
    <property type="term" value="F:transmembrane transporter activity"/>
    <property type="evidence" value="ECO:0007669"/>
    <property type="project" value="InterPro"/>
</dbReference>
<dbReference type="PROSITE" id="PS00217">
    <property type="entry name" value="SUGAR_TRANSPORT_2"/>
    <property type="match status" value="1"/>
</dbReference>
<dbReference type="PROSITE" id="PS50850">
    <property type="entry name" value="MFS"/>
    <property type="match status" value="1"/>
</dbReference>
<evidence type="ECO:0000256" key="1">
    <source>
        <dbReference type="ARBA" id="ARBA00004141"/>
    </source>
</evidence>
<comment type="caution">
    <text evidence="7">The sequence shown here is derived from an EMBL/GenBank/DDBJ whole genome shotgun (WGS) entry which is preliminary data.</text>
</comment>
<feature type="transmembrane region" description="Helical" evidence="5">
    <location>
        <begin position="447"/>
        <end position="468"/>
    </location>
</feature>
<evidence type="ECO:0000313" key="8">
    <source>
        <dbReference type="Proteomes" id="UP001347796"/>
    </source>
</evidence>
<feature type="transmembrane region" description="Helical" evidence="5">
    <location>
        <begin position="359"/>
        <end position="378"/>
    </location>
</feature>
<dbReference type="InterPro" id="IPR020846">
    <property type="entry name" value="MFS_dom"/>
</dbReference>
<dbReference type="Proteomes" id="UP001347796">
    <property type="component" value="Unassembled WGS sequence"/>
</dbReference>
<dbReference type="Gene3D" id="1.20.1250.20">
    <property type="entry name" value="MFS general substrate transporter like domains"/>
    <property type="match status" value="1"/>
</dbReference>
<gene>
    <name evidence="7" type="ORF">SNE40_005828</name>
</gene>
<dbReference type="InterPro" id="IPR036259">
    <property type="entry name" value="MFS_trans_sf"/>
</dbReference>
<comment type="subcellular location">
    <subcellularLocation>
        <location evidence="1">Membrane</location>
        <topology evidence="1">Multi-pass membrane protein</topology>
    </subcellularLocation>
</comment>
<accession>A0AAN8QC51</accession>
<dbReference type="PROSITE" id="PS00216">
    <property type="entry name" value="SUGAR_TRANSPORT_1"/>
    <property type="match status" value="1"/>
</dbReference>
<feature type="transmembrane region" description="Helical" evidence="5">
    <location>
        <begin position="150"/>
        <end position="172"/>
    </location>
</feature>
<feature type="transmembrane region" description="Helical" evidence="5">
    <location>
        <begin position="95"/>
        <end position="115"/>
    </location>
</feature>
<evidence type="ECO:0000256" key="3">
    <source>
        <dbReference type="ARBA" id="ARBA00022989"/>
    </source>
</evidence>
<feature type="domain" description="Major facilitator superfamily (MFS) profile" evidence="6">
    <location>
        <begin position="34"/>
        <end position="472"/>
    </location>
</feature>
<dbReference type="AlphaFoldDB" id="A0AAN8QC51"/>
<feature type="transmembrane region" description="Helical" evidence="5">
    <location>
        <begin position="384"/>
        <end position="407"/>
    </location>
</feature>
<feature type="transmembrane region" description="Helical" evidence="5">
    <location>
        <begin position="211"/>
        <end position="229"/>
    </location>
</feature>
<name>A0AAN8QC51_PATCE</name>
<feature type="transmembrane region" description="Helical" evidence="5">
    <location>
        <begin position="298"/>
        <end position="319"/>
    </location>
</feature>